<dbReference type="GO" id="GO:0046872">
    <property type="term" value="F:metal ion binding"/>
    <property type="evidence" value="ECO:0007669"/>
    <property type="project" value="UniProtKB-KW"/>
</dbReference>
<accession>A0A9D1JZ29</accession>
<evidence type="ECO:0000256" key="5">
    <source>
        <dbReference type="ARBA" id="ARBA00022763"/>
    </source>
</evidence>
<name>A0A9D1JZ29_9BACT</name>
<protein>
    <submittedName>
        <fullName evidence="14">Endonuclease III</fullName>
    </submittedName>
</protein>
<dbReference type="InterPro" id="IPR000445">
    <property type="entry name" value="HhH_motif"/>
</dbReference>
<gene>
    <name evidence="14" type="ORF">IAA86_06025</name>
</gene>
<dbReference type="GO" id="GO:0006289">
    <property type="term" value="P:nucleotide-excision repair"/>
    <property type="evidence" value="ECO:0007669"/>
    <property type="project" value="TreeGrafter"/>
</dbReference>
<evidence type="ECO:0000256" key="10">
    <source>
        <dbReference type="ARBA" id="ARBA00023204"/>
    </source>
</evidence>
<evidence type="ECO:0000256" key="11">
    <source>
        <dbReference type="ARBA" id="ARBA00023239"/>
    </source>
</evidence>
<dbReference type="Proteomes" id="UP000886865">
    <property type="component" value="Unassembled WGS sequence"/>
</dbReference>
<dbReference type="SMART" id="SM00478">
    <property type="entry name" value="ENDO3c"/>
    <property type="match status" value="1"/>
</dbReference>
<keyword evidence="6" id="KW-0378">Hydrolase</keyword>
<dbReference type="GO" id="GO:0051539">
    <property type="term" value="F:4 iron, 4 sulfur cluster binding"/>
    <property type="evidence" value="ECO:0007669"/>
    <property type="project" value="UniProtKB-KW"/>
</dbReference>
<comment type="caution">
    <text evidence="14">The sequence shown here is derived from an EMBL/GenBank/DDBJ whole genome shotgun (WGS) entry which is preliminary data.</text>
</comment>
<comment type="similarity">
    <text evidence="2">Belongs to the Nth/MutY family.</text>
</comment>
<dbReference type="Pfam" id="PF00730">
    <property type="entry name" value="HhH-GPD"/>
    <property type="match status" value="1"/>
</dbReference>
<evidence type="ECO:0000256" key="6">
    <source>
        <dbReference type="ARBA" id="ARBA00022801"/>
    </source>
</evidence>
<keyword evidence="12" id="KW-0326">Glycosidase</keyword>
<evidence type="ECO:0000313" key="14">
    <source>
        <dbReference type="EMBL" id="HIS74558.1"/>
    </source>
</evidence>
<reference evidence="14" key="2">
    <citation type="journal article" date="2021" name="PeerJ">
        <title>Extensive microbial diversity within the chicken gut microbiome revealed by metagenomics and culture.</title>
        <authorList>
            <person name="Gilroy R."/>
            <person name="Ravi A."/>
            <person name="Getino M."/>
            <person name="Pursley I."/>
            <person name="Horton D.L."/>
            <person name="Alikhan N.F."/>
            <person name="Baker D."/>
            <person name="Gharbi K."/>
            <person name="Hall N."/>
            <person name="Watson M."/>
            <person name="Adriaenssens E.M."/>
            <person name="Foster-Nyarko E."/>
            <person name="Jarju S."/>
            <person name="Secka A."/>
            <person name="Antonio M."/>
            <person name="Oren A."/>
            <person name="Chaudhuri R.R."/>
            <person name="La Ragione R."/>
            <person name="Hildebrand F."/>
            <person name="Pallen M.J."/>
        </authorList>
    </citation>
    <scope>NUCLEOTIDE SEQUENCE</scope>
    <source>
        <strain evidence="14">CHK152-2871</strain>
    </source>
</reference>
<evidence type="ECO:0000256" key="1">
    <source>
        <dbReference type="ARBA" id="ARBA00001966"/>
    </source>
</evidence>
<dbReference type="InterPro" id="IPR003651">
    <property type="entry name" value="Endonuclease3_FeS-loop_motif"/>
</dbReference>
<dbReference type="PANTHER" id="PTHR43286:SF1">
    <property type="entry name" value="ENDONUCLEASE III-LIKE PROTEIN 1"/>
    <property type="match status" value="1"/>
</dbReference>
<dbReference type="PIRSF" id="PIRSF001435">
    <property type="entry name" value="Nth"/>
    <property type="match status" value="1"/>
</dbReference>
<dbReference type="FunFam" id="1.10.1670.10:FF:000001">
    <property type="entry name" value="Endonuclease III"/>
    <property type="match status" value="1"/>
</dbReference>
<comment type="cofactor">
    <cofactor evidence="1">
        <name>[4Fe-4S] cluster</name>
        <dbReference type="ChEBI" id="CHEBI:49883"/>
    </cofactor>
</comment>
<dbReference type="GO" id="GO:0003906">
    <property type="term" value="F:DNA-(apurinic or apyrimidinic site) endonuclease activity"/>
    <property type="evidence" value="ECO:0007669"/>
    <property type="project" value="TreeGrafter"/>
</dbReference>
<dbReference type="CDD" id="cd00056">
    <property type="entry name" value="ENDO3c"/>
    <property type="match status" value="1"/>
</dbReference>
<dbReference type="InterPro" id="IPR011257">
    <property type="entry name" value="DNA_glycosylase"/>
</dbReference>
<dbReference type="SMART" id="SM00525">
    <property type="entry name" value="FES"/>
    <property type="match status" value="1"/>
</dbReference>
<evidence type="ECO:0000256" key="4">
    <source>
        <dbReference type="ARBA" id="ARBA00022723"/>
    </source>
</evidence>
<dbReference type="FunFam" id="1.10.340.30:FF:000001">
    <property type="entry name" value="Endonuclease III"/>
    <property type="match status" value="1"/>
</dbReference>
<proteinExistence type="inferred from homology"/>
<dbReference type="Pfam" id="PF00633">
    <property type="entry name" value="HHH"/>
    <property type="match status" value="1"/>
</dbReference>
<dbReference type="InterPro" id="IPR004035">
    <property type="entry name" value="Endouclease-III_FeS-bd_BS"/>
</dbReference>
<dbReference type="PROSITE" id="PS00764">
    <property type="entry name" value="ENDONUCLEASE_III_1"/>
    <property type="match status" value="1"/>
</dbReference>
<keyword evidence="4" id="KW-0479">Metal-binding</keyword>
<dbReference type="GO" id="GO:0006285">
    <property type="term" value="P:base-excision repair, AP site formation"/>
    <property type="evidence" value="ECO:0007669"/>
    <property type="project" value="TreeGrafter"/>
</dbReference>
<evidence type="ECO:0000256" key="8">
    <source>
        <dbReference type="ARBA" id="ARBA00023014"/>
    </source>
</evidence>
<evidence type="ECO:0000256" key="2">
    <source>
        <dbReference type="ARBA" id="ARBA00008343"/>
    </source>
</evidence>
<evidence type="ECO:0000259" key="13">
    <source>
        <dbReference type="SMART" id="SM00478"/>
    </source>
</evidence>
<dbReference type="InterPro" id="IPR003265">
    <property type="entry name" value="HhH-GPD_domain"/>
</dbReference>
<evidence type="ECO:0000256" key="3">
    <source>
        <dbReference type="ARBA" id="ARBA00022485"/>
    </source>
</evidence>
<keyword evidence="5" id="KW-0227">DNA damage</keyword>
<evidence type="ECO:0000256" key="9">
    <source>
        <dbReference type="ARBA" id="ARBA00023125"/>
    </source>
</evidence>
<keyword evidence="10" id="KW-0234">DNA repair</keyword>
<organism evidence="14 15">
    <name type="scientific">Candidatus Galligastranaerophilus intestinavium</name>
    <dbReference type="NCBI Taxonomy" id="2840836"/>
    <lineage>
        <taxon>Bacteria</taxon>
        <taxon>Candidatus Galligastranaerophilus</taxon>
    </lineage>
</organism>
<evidence type="ECO:0000256" key="12">
    <source>
        <dbReference type="ARBA" id="ARBA00023295"/>
    </source>
</evidence>
<keyword evidence="7" id="KW-0408">Iron</keyword>
<keyword evidence="11" id="KW-0456">Lyase</keyword>
<evidence type="ECO:0000256" key="7">
    <source>
        <dbReference type="ARBA" id="ARBA00023004"/>
    </source>
</evidence>
<dbReference type="Gene3D" id="1.10.1670.10">
    <property type="entry name" value="Helix-hairpin-Helix base-excision DNA repair enzymes (C-terminal)"/>
    <property type="match status" value="1"/>
</dbReference>
<keyword evidence="9" id="KW-0238">DNA-binding</keyword>
<feature type="domain" description="HhH-GPD" evidence="13">
    <location>
        <begin position="43"/>
        <end position="190"/>
    </location>
</feature>
<evidence type="ECO:0000313" key="15">
    <source>
        <dbReference type="Proteomes" id="UP000886865"/>
    </source>
</evidence>
<dbReference type="InterPro" id="IPR023170">
    <property type="entry name" value="HhH_base_excis_C"/>
</dbReference>
<keyword evidence="14" id="KW-0540">Nuclease</keyword>
<dbReference type="GO" id="GO:0003677">
    <property type="term" value="F:DNA binding"/>
    <property type="evidence" value="ECO:0007669"/>
    <property type="project" value="UniProtKB-KW"/>
</dbReference>
<keyword evidence="8" id="KW-0411">Iron-sulfur</keyword>
<dbReference type="Gene3D" id="1.10.340.30">
    <property type="entry name" value="Hypothetical protein, domain 2"/>
    <property type="match status" value="1"/>
</dbReference>
<dbReference type="AlphaFoldDB" id="A0A9D1JZ29"/>
<dbReference type="SUPFAM" id="SSF48150">
    <property type="entry name" value="DNA-glycosylase"/>
    <property type="match status" value="1"/>
</dbReference>
<sequence length="213" mass="24646">MDIDNIIKNLKNDNKTNAVKRTEFVEFMEKAADPYIVLICCILSLRTNDKTTYPAAMRMLELGKTPQEIMNIEYEKLSNAIYPVGFYQNKARQIIDLSREIVENYNSKVPDTIEELVKFKGVGRKTANLVLAKGFNKPAICVDVHVHRICNRLGYIKTKDPQETEFALREKLPKKYWIDFNTLLVTHGQNICKPQRPLCDKCSINKFCKQIIK</sequence>
<dbReference type="GO" id="GO:0016829">
    <property type="term" value="F:lyase activity"/>
    <property type="evidence" value="ECO:0007669"/>
    <property type="project" value="UniProtKB-KW"/>
</dbReference>
<dbReference type="PANTHER" id="PTHR43286">
    <property type="entry name" value="ENDONUCLEASE III-LIKE PROTEIN 1"/>
    <property type="match status" value="1"/>
</dbReference>
<reference evidence="14" key="1">
    <citation type="submission" date="2020-10" db="EMBL/GenBank/DDBJ databases">
        <authorList>
            <person name="Gilroy R."/>
        </authorList>
    </citation>
    <scope>NUCLEOTIDE SEQUENCE</scope>
    <source>
        <strain evidence="14">CHK152-2871</strain>
    </source>
</reference>
<keyword evidence="14" id="KW-0255">Endonuclease</keyword>
<keyword evidence="3" id="KW-0004">4Fe-4S</keyword>
<dbReference type="EMBL" id="DVJQ01000049">
    <property type="protein sequence ID" value="HIS74558.1"/>
    <property type="molecule type" value="Genomic_DNA"/>
</dbReference>
<dbReference type="GO" id="GO:0000703">
    <property type="term" value="F:oxidized pyrimidine nucleobase lesion DNA N-glycosylase activity"/>
    <property type="evidence" value="ECO:0007669"/>
    <property type="project" value="TreeGrafter"/>
</dbReference>